<evidence type="ECO:0000313" key="2">
    <source>
        <dbReference type="Proteomes" id="UP001642540"/>
    </source>
</evidence>
<dbReference type="Proteomes" id="UP001642540">
    <property type="component" value="Unassembled WGS sequence"/>
</dbReference>
<comment type="caution">
    <text evidence="1">The sequence shown here is derived from an EMBL/GenBank/DDBJ whole genome shotgun (WGS) entry which is preliminary data.</text>
</comment>
<sequence>MENLINFDETVSDVSQATATTYVKEEDEEEEEKEKEKELWLSTGEKRVSLVRRRWDLEDELEGIKPGKLVFDEDFIAFASDKKCFTESVKRHENNHEMQVVTSSESSSSDTGGAILNNFYSGHTCEHQLEGINKTILDLN</sequence>
<proteinExistence type="predicted"/>
<evidence type="ECO:0000313" key="1">
    <source>
        <dbReference type="EMBL" id="CAL8077009.1"/>
    </source>
</evidence>
<reference evidence="1 2" key="1">
    <citation type="submission" date="2024-08" db="EMBL/GenBank/DDBJ databases">
        <authorList>
            <person name="Cucini C."/>
            <person name="Frati F."/>
        </authorList>
    </citation>
    <scope>NUCLEOTIDE SEQUENCE [LARGE SCALE GENOMIC DNA]</scope>
</reference>
<accession>A0ABP1PTL8</accession>
<name>A0ABP1PTL8_9HEXA</name>
<gene>
    <name evidence="1" type="ORF">ODALV1_LOCUS3666</name>
</gene>
<dbReference type="EMBL" id="CAXLJM020000012">
    <property type="protein sequence ID" value="CAL8077009.1"/>
    <property type="molecule type" value="Genomic_DNA"/>
</dbReference>
<protein>
    <submittedName>
        <fullName evidence="1">Uncharacterized protein</fullName>
    </submittedName>
</protein>
<organism evidence="1 2">
    <name type="scientific">Orchesella dallaii</name>
    <dbReference type="NCBI Taxonomy" id="48710"/>
    <lineage>
        <taxon>Eukaryota</taxon>
        <taxon>Metazoa</taxon>
        <taxon>Ecdysozoa</taxon>
        <taxon>Arthropoda</taxon>
        <taxon>Hexapoda</taxon>
        <taxon>Collembola</taxon>
        <taxon>Entomobryomorpha</taxon>
        <taxon>Entomobryoidea</taxon>
        <taxon>Orchesellidae</taxon>
        <taxon>Orchesellinae</taxon>
        <taxon>Orchesella</taxon>
    </lineage>
</organism>
<keyword evidence="2" id="KW-1185">Reference proteome</keyword>